<feature type="region of interest" description="Disordered" evidence="1">
    <location>
        <begin position="40"/>
        <end position="76"/>
    </location>
</feature>
<reference evidence="2 3" key="1">
    <citation type="submission" date="2016-10" db="EMBL/GenBank/DDBJ databases">
        <authorList>
            <person name="de Groot N.N."/>
        </authorList>
    </citation>
    <scope>NUCLEOTIDE SEQUENCE [LARGE SCALE GENOMIC DNA]</scope>
    <source>
        <strain evidence="2 3">CGMCC 4.6533</strain>
    </source>
</reference>
<feature type="compositionally biased region" description="Basic and acidic residues" evidence="1">
    <location>
        <begin position="55"/>
        <end position="76"/>
    </location>
</feature>
<name>A0A1G9URK0_9ACTN</name>
<organism evidence="2 3">
    <name type="scientific">Nonomuraea jiangxiensis</name>
    <dbReference type="NCBI Taxonomy" id="633440"/>
    <lineage>
        <taxon>Bacteria</taxon>
        <taxon>Bacillati</taxon>
        <taxon>Actinomycetota</taxon>
        <taxon>Actinomycetes</taxon>
        <taxon>Streptosporangiales</taxon>
        <taxon>Streptosporangiaceae</taxon>
        <taxon>Nonomuraea</taxon>
    </lineage>
</organism>
<gene>
    <name evidence="2" type="ORF">SAMN05421869_14959</name>
</gene>
<accession>A0A1G9URK0</accession>
<dbReference type="AlphaFoldDB" id="A0A1G9URK0"/>
<evidence type="ECO:0000313" key="3">
    <source>
        <dbReference type="Proteomes" id="UP000199202"/>
    </source>
</evidence>
<keyword evidence="3" id="KW-1185">Reference proteome</keyword>
<dbReference type="EMBL" id="FNDJ01000049">
    <property type="protein sequence ID" value="SDM62427.1"/>
    <property type="molecule type" value="Genomic_DNA"/>
</dbReference>
<proteinExistence type="predicted"/>
<evidence type="ECO:0000256" key="1">
    <source>
        <dbReference type="SAM" id="MobiDB-lite"/>
    </source>
</evidence>
<dbReference type="Proteomes" id="UP000199202">
    <property type="component" value="Unassembled WGS sequence"/>
</dbReference>
<dbReference type="RefSeq" id="WP_218136429.1">
    <property type="nucleotide sequence ID" value="NZ_FNDJ01000049.1"/>
</dbReference>
<evidence type="ECO:0000313" key="2">
    <source>
        <dbReference type="EMBL" id="SDM62427.1"/>
    </source>
</evidence>
<protein>
    <submittedName>
        <fullName evidence="2">Uncharacterized protein</fullName>
    </submittedName>
</protein>
<sequence>MAIGGATVTHEAMLSMALHLRDQDLSLREIAARLVITQGAKRGRHPSPATVMRMLGDHDTSITELGARADDAKQRP</sequence>